<dbReference type="Gene3D" id="1.20.58.80">
    <property type="entry name" value="Phosphotransferase system, lactose/cellobiose-type IIA subunit"/>
    <property type="match status" value="1"/>
</dbReference>
<keyword evidence="6" id="KW-0479">Metal-binding</keyword>
<keyword evidence="1" id="KW-0813">Transport</keyword>
<dbReference type="GO" id="GO:0046872">
    <property type="term" value="F:metal ion binding"/>
    <property type="evidence" value="ECO:0007669"/>
    <property type="project" value="UniProtKB-KW"/>
</dbReference>
<dbReference type="STRING" id="1514105.AOC36_08145"/>
<protein>
    <recommendedName>
        <fullName evidence="10">PTS lactose transporter subunit IIA</fullName>
    </recommendedName>
</protein>
<feature type="binding site" evidence="6">
    <location>
        <position position="91"/>
    </location>
    <ligand>
        <name>Mg(2+)</name>
        <dbReference type="ChEBI" id="CHEBI:18420"/>
        <note>ligand shared between all trimeric partners</note>
    </ligand>
</feature>
<evidence type="ECO:0000256" key="1">
    <source>
        <dbReference type="ARBA" id="ARBA00022448"/>
    </source>
</evidence>
<dbReference type="PANTHER" id="PTHR34382">
    <property type="entry name" value="PTS SYSTEM N,N'-DIACETYLCHITOBIOSE-SPECIFIC EIIA COMPONENT"/>
    <property type="match status" value="1"/>
</dbReference>
<sequence length="115" mass="12827">MTNDSLEENLHENSELVEVAMKIILHAGDARLKSQTAIDKAKIKKFAESYELLDAAQEDIVLAHKAQTDIIQSEMAGVYHGNSLLFTHAQDTLMTIMSEIKLTLAIIELFEISVK</sequence>
<gene>
    <name evidence="8" type="ORF">AOC36_08145</name>
</gene>
<evidence type="ECO:0000256" key="7">
    <source>
        <dbReference type="PROSITE-ProRule" id="PRU00418"/>
    </source>
</evidence>
<keyword evidence="9" id="KW-1185">Reference proteome</keyword>
<evidence type="ECO:0000313" key="9">
    <source>
        <dbReference type="Proteomes" id="UP000063781"/>
    </source>
</evidence>
<name>A0A0X8H0R5_9FIRM</name>
<dbReference type="EMBL" id="CP013213">
    <property type="protein sequence ID" value="AMC93957.1"/>
    <property type="molecule type" value="Genomic_DNA"/>
</dbReference>
<dbReference type="GO" id="GO:0016740">
    <property type="term" value="F:transferase activity"/>
    <property type="evidence" value="ECO:0007669"/>
    <property type="project" value="UniProtKB-KW"/>
</dbReference>
<organism evidence="8 9">
    <name type="scientific">Erysipelothrix larvae</name>
    <dbReference type="NCBI Taxonomy" id="1514105"/>
    <lineage>
        <taxon>Bacteria</taxon>
        <taxon>Bacillati</taxon>
        <taxon>Bacillota</taxon>
        <taxon>Erysipelotrichia</taxon>
        <taxon>Erysipelotrichales</taxon>
        <taxon>Erysipelotrichaceae</taxon>
        <taxon>Erysipelothrix</taxon>
    </lineage>
</organism>
<feature type="active site" description="Tele-phosphohistidine intermediate" evidence="5">
    <location>
        <position position="88"/>
    </location>
</feature>
<keyword evidence="2" id="KW-0762">Sugar transport</keyword>
<dbReference type="AlphaFoldDB" id="A0A0X8H0R5"/>
<dbReference type="Pfam" id="PF02255">
    <property type="entry name" value="PTS_IIA"/>
    <property type="match status" value="1"/>
</dbReference>
<dbReference type="KEGG" id="erl:AOC36_08145"/>
<comment type="cofactor">
    <cofactor evidence="6">
        <name>Mg(2+)</name>
        <dbReference type="ChEBI" id="CHEBI:18420"/>
    </cofactor>
    <text evidence="6">Binds 1 Mg(2+) ion per trimer.</text>
</comment>
<dbReference type="Proteomes" id="UP000063781">
    <property type="component" value="Chromosome"/>
</dbReference>
<keyword evidence="6" id="KW-0460">Magnesium</keyword>
<reference evidence="8 9" key="1">
    <citation type="submission" date="2015-10" db="EMBL/GenBank/DDBJ databases">
        <title>Erysipelothrix larvae sp. LV19 isolated from the larval gut of the rhinoceros beetle, Trypoxylus dichotomus.</title>
        <authorList>
            <person name="Lim S."/>
            <person name="Kim B.-C."/>
        </authorList>
    </citation>
    <scope>NUCLEOTIDE SEQUENCE [LARGE SCALE GENOMIC DNA]</scope>
    <source>
        <strain evidence="8 9">LV19</strain>
    </source>
</reference>
<dbReference type="PANTHER" id="PTHR34382:SF7">
    <property type="entry name" value="PTS SYSTEM N,N'-DIACETYLCHITOBIOSE-SPECIFIC EIIA COMPONENT"/>
    <property type="match status" value="1"/>
</dbReference>
<evidence type="ECO:0000256" key="4">
    <source>
        <dbReference type="ARBA" id="ARBA00022683"/>
    </source>
</evidence>
<keyword evidence="3" id="KW-0808">Transferase</keyword>
<feature type="modified residue" description="Phosphohistidine; by HPr" evidence="7">
    <location>
        <position position="88"/>
    </location>
</feature>
<dbReference type="PIRSF" id="PIRSF000699">
    <property type="entry name" value="PTS_IILac_III"/>
    <property type="match status" value="1"/>
</dbReference>
<dbReference type="OrthoDB" id="389577at2"/>
<evidence type="ECO:0008006" key="10">
    <source>
        <dbReference type="Google" id="ProtNLM"/>
    </source>
</evidence>
<dbReference type="SUPFAM" id="SSF46973">
    <property type="entry name" value="Enzyme IIa from lactose specific PTS, IIa-lac"/>
    <property type="match status" value="1"/>
</dbReference>
<accession>A0A0X8H0R5</accession>
<dbReference type="InterPro" id="IPR036542">
    <property type="entry name" value="PTS_IIA_lac/cel_sf"/>
</dbReference>
<evidence type="ECO:0000256" key="3">
    <source>
        <dbReference type="ARBA" id="ARBA00022679"/>
    </source>
</evidence>
<evidence type="ECO:0000256" key="2">
    <source>
        <dbReference type="ARBA" id="ARBA00022597"/>
    </source>
</evidence>
<dbReference type="InterPro" id="IPR003188">
    <property type="entry name" value="PTS_IIA_lac/cel"/>
</dbReference>
<dbReference type="PROSITE" id="PS51095">
    <property type="entry name" value="PTS_EIIA_TYPE_3"/>
    <property type="match status" value="1"/>
</dbReference>
<evidence type="ECO:0000256" key="5">
    <source>
        <dbReference type="PIRSR" id="PIRSR000699-1"/>
    </source>
</evidence>
<keyword evidence="4" id="KW-0598">Phosphotransferase system</keyword>
<evidence type="ECO:0000313" key="8">
    <source>
        <dbReference type="EMBL" id="AMC93957.1"/>
    </source>
</evidence>
<evidence type="ECO:0000256" key="6">
    <source>
        <dbReference type="PIRSR" id="PIRSR000699-2"/>
    </source>
</evidence>
<proteinExistence type="predicted"/>
<dbReference type="GO" id="GO:0009401">
    <property type="term" value="P:phosphoenolpyruvate-dependent sugar phosphotransferase system"/>
    <property type="evidence" value="ECO:0007669"/>
    <property type="project" value="UniProtKB-KW"/>
</dbReference>